<dbReference type="InterPro" id="IPR029063">
    <property type="entry name" value="SAM-dependent_MTases_sf"/>
</dbReference>
<proteinExistence type="predicted"/>
<keyword evidence="2" id="KW-0808">Transferase</keyword>
<feature type="region of interest" description="Disordered" evidence="1">
    <location>
        <begin position="1"/>
        <end position="52"/>
    </location>
</feature>
<dbReference type="OMA" id="TYDWRLW"/>
<evidence type="ECO:0000313" key="3">
    <source>
        <dbReference type="Proteomes" id="UP000036987"/>
    </source>
</evidence>
<dbReference type="EMBL" id="LFYR01002110">
    <property type="protein sequence ID" value="KMZ56997.1"/>
    <property type="molecule type" value="Genomic_DNA"/>
</dbReference>
<dbReference type="SUPFAM" id="SSF53335">
    <property type="entry name" value="S-adenosyl-L-methionine-dependent methyltransferases"/>
    <property type="match status" value="1"/>
</dbReference>
<accession>A0A0K9NLM4</accession>
<dbReference type="PANTHER" id="PTHR37211:SF1">
    <property type="entry name" value="EXPRESSED PROTEIN"/>
    <property type="match status" value="1"/>
</dbReference>
<name>A0A0K9NLM4_ZOSMR</name>
<protein>
    <submittedName>
        <fullName evidence="2">S-adenosyl-L-methionine-dependent methyltransferases superfamilyprotein</fullName>
    </submittedName>
</protein>
<evidence type="ECO:0000256" key="1">
    <source>
        <dbReference type="SAM" id="MobiDB-lite"/>
    </source>
</evidence>
<reference evidence="3" key="1">
    <citation type="journal article" date="2016" name="Nature">
        <title>The genome of the seagrass Zostera marina reveals angiosperm adaptation to the sea.</title>
        <authorList>
            <person name="Olsen J.L."/>
            <person name="Rouze P."/>
            <person name="Verhelst B."/>
            <person name="Lin Y.-C."/>
            <person name="Bayer T."/>
            <person name="Collen J."/>
            <person name="Dattolo E."/>
            <person name="De Paoli E."/>
            <person name="Dittami S."/>
            <person name="Maumus F."/>
            <person name="Michel G."/>
            <person name="Kersting A."/>
            <person name="Lauritano C."/>
            <person name="Lohaus R."/>
            <person name="Toepel M."/>
            <person name="Tonon T."/>
            <person name="Vanneste K."/>
            <person name="Amirebrahimi M."/>
            <person name="Brakel J."/>
            <person name="Bostroem C."/>
            <person name="Chovatia M."/>
            <person name="Grimwood J."/>
            <person name="Jenkins J.W."/>
            <person name="Jueterbock A."/>
            <person name="Mraz A."/>
            <person name="Stam W.T."/>
            <person name="Tice H."/>
            <person name="Bornberg-Bauer E."/>
            <person name="Green P.J."/>
            <person name="Pearson G.A."/>
            <person name="Procaccini G."/>
            <person name="Duarte C.M."/>
            <person name="Schmutz J."/>
            <person name="Reusch T.B.H."/>
            <person name="Van de Peer Y."/>
        </authorList>
    </citation>
    <scope>NUCLEOTIDE SEQUENCE [LARGE SCALE GENOMIC DNA]</scope>
    <source>
        <strain evidence="3">cv. Finnish</strain>
    </source>
</reference>
<gene>
    <name evidence="2" type="ORF">ZOSMA_8G01440</name>
</gene>
<dbReference type="GO" id="GO:0008168">
    <property type="term" value="F:methyltransferase activity"/>
    <property type="evidence" value="ECO:0007669"/>
    <property type="project" value="UniProtKB-KW"/>
</dbReference>
<keyword evidence="2" id="KW-0489">Methyltransferase</keyword>
<dbReference type="Gene3D" id="3.40.50.150">
    <property type="entry name" value="Vaccinia Virus protein VP39"/>
    <property type="match status" value="1"/>
</dbReference>
<dbReference type="AlphaFoldDB" id="A0A0K9NLM4"/>
<organism evidence="2 3">
    <name type="scientific">Zostera marina</name>
    <name type="common">Eelgrass</name>
    <dbReference type="NCBI Taxonomy" id="29655"/>
    <lineage>
        <taxon>Eukaryota</taxon>
        <taxon>Viridiplantae</taxon>
        <taxon>Streptophyta</taxon>
        <taxon>Embryophyta</taxon>
        <taxon>Tracheophyta</taxon>
        <taxon>Spermatophyta</taxon>
        <taxon>Magnoliopsida</taxon>
        <taxon>Liliopsida</taxon>
        <taxon>Zosteraceae</taxon>
        <taxon>Zostera</taxon>
    </lineage>
</organism>
<comment type="caution">
    <text evidence="2">The sequence shown here is derived from an EMBL/GenBank/DDBJ whole genome shotgun (WGS) entry which is preliminary data.</text>
</comment>
<dbReference type="GO" id="GO:0032259">
    <property type="term" value="P:methylation"/>
    <property type="evidence" value="ECO:0007669"/>
    <property type="project" value="UniProtKB-KW"/>
</dbReference>
<dbReference type="Proteomes" id="UP000036987">
    <property type="component" value="Unassembled WGS sequence"/>
</dbReference>
<feature type="compositionally biased region" description="Acidic residues" evidence="1">
    <location>
        <begin position="40"/>
        <end position="52"/>
    </location>
</feature>
<dbReference type="PANTHER" id="PTHR37211">
    <property type="entry name" value="EXPRESSED PROTEIN"/>
    <property type="match status" value="1"/>
</dbReference>
<sequence>MGKRDKKEKSKSKRNQRSVSEEYHNDPLPSSAFDVHNSFDEEVDEEQTEGEEVDGQSLKFIVDEYSKFHFYQKSVQRPKGDISYATMFFLKYIGTRNPLHLQEDFCGTALLSVEWIRKDPRRTAVGLDTDDTALKWCLQNNLTDIGSSSDCYSRLSLFHGNVLNPHEALLLPADLQPQERIPQEGRFSGADVVSPLLPTKMENHNLAPRDIICAFNYSCCCLYTRSNLIMYFKHVLSALSKDGGIFIMDVYGGPSSERELRLKTSYSNYTYIWEQEEFDIVNRRTKISIHFQLKYKKTLRHAFSYDWRLWSLPEIKDCLMEAGFQSVHVWIKEMPNTNGMAVVKDFRTGGDSKYMECSSFTQIDAWNAYIVGVAK</sequence>
<evidence type="ECO:0000313" key="2">
    <source>
        <dbReference type="EMBL" id="KMZ56997.1"/>
    </source>
</evidence>
<dbReference type="OrthoDB" id="3342809at2759"/>
<keyword evidence="3" id="KW-1185">Reference proteome</keyword>